<name>A0AAD7JSI8_9AGAR</name>
<keyword evidence="3" id="KW-1185">Reference proteome</keyword>
<accession>A0AAD7JSI8</accession>
<feature type="region of interest" description="Disordered" evidence="1">
    <location>
        <begin position="188"/>
        <end position="231"/>
    </location>
</feature>
<evidence type="ECO:0008006" key="4">
    <source>
        <dbReference type="Google" id="ProtNLM"/>
    </source>
</evidence>
<dbReference type="AlphaFoldDB" id="A0AAD7JSI8"/>
<sequence length="369" mass="40249">MHKPCGPINLRVTPGRGLGKEWDSELGLMVPIKAQNAPQECGQLDLTHALKFLHDQRSCVSNGGNFDKTVFNEAAKHMADNWPPQAGGPKTADSIMAKWKEARKLHDYILQAKQKRYPGASGWTYTNELGFNVTDDDRDAWKNFSKAHSHFKPFATCRWIHFETVDEIIPLLARGRYVFNAGASQPIDSAPAPLEQSQDNAEEQHSDDSQPFSDWSQSNHGESQPPNINILQPSQSTVAHGVSATPASALKCAPSDNVGVPWSNKRTRVTGPESILALGHSVDGIGKVMATVFAPQKSSAMSPTKKVEAARKLALEDMDGGYIAALDRTCLNILFGCDTSAADAYISDADPFLHAAMAQELLNPTLNYK</sequence>
<feature type="compositionally biased region" description="Polar residues" evidence="1">
    <location>
        <begin position="209"/>
        <end position="231"/>
    </location>
</feature>
<protein>
    <recommendedName>
        <fullName evidence="4">Myb/SANT-like domain-containing protein</fullName>
    </recommendedName>
</protein>
<evidence type="ECO:0000256" key="1">
    <source>
        <dbReference type="SAM" id="MobiDB-lite"/>
    </source>
</evidence>
<evidence type="ECO:0000313" key="3">
    <source>
        <dbReference type="Proteomes" id="UP001215280"/>
    </source>
</evidence>
<dbReference type="EMBL" id="JARJLG010000025">
    <property type="protein sequence ID" value="KAJ7769584.1"/>
    <property type="molecule type" value="Genomic_DNA"/>
</dbReference>
<evidence type="ECO:0000313" key="2">
    <source>
        <dbReference type="EMBL" id="KAJ7769584.1"/>
    </source>
</evidence>
<dbReference type="Proteomes" id="UP001215280">
    <property type="component" value="Unassembled WGS sequence"/>
</dbReference>
<reference evidence="2" key="1">
    <citation type="submission" date="2023-03" db="EMBL/GenBank/DDBJ databases">
        <title>Massive genome expansion in bonnet fungi (Mycena s.s.) driven by repeated elements and novel gene families across ecological guilds.</title>
        <authorList>
            <consortium name="Lawrence Berkeley National Laboratory"/>
            <person name="Harder C.B."/>
            <person name="Miyauchi S."/>
            <person name="Viragh M."/>
            <person name="Kuo A."/>
            <person name="Thoen E."/>
            <person name="Andreopoulos B."/>
            <person name="Lu D."/>
            <person name="Skrede I."/>
            <person name="Drula E."/>
            <person name="Henrissat B."/>
            <person name="Morin E."/>
            <person name="Kohler A."/>
            <person name="Barry K."/>
            <person name="LaButti K."/>
            <person name="Morin E."/>
            <person name="Salamov A."/>
            <person name="Lipzen A."/>
            <person name="Mereny Z."/>
            <person name="Hegedus B."/>
            <person name="Baldrian P."/>
            <person name="Stursova M."/>
            <person name="Weitz H."/>
            <person name="Taylor A."/>
            <person name="Grigoriev I.V."/>
            <person name="Nagy L.G."/>
            <person name="Martin F."/>
            <person name="Kauserud H."/>
        </authorList>
    </citation>
    <scope>NUCLEOTIDE SEQUENCE</scope>
    <source>
        <strain evidence="2">CBHHK188m</strain>
    </source>
</reference>
<comment type="caution">
    <text evidence="2">The sequence shown here is derived from an EMBL/GenBank/DDBJ whole genome shotgun (WGS) entry which is preliminary data.</text>
</comment>
<organism evidence="2 3">
    <name type="scientific">Mycena maculata</name>
    <dbReference type="NCBI Taxonomy" id="230809"/>
    <lineage>
        <taxon>Eukaryota</taxon>
        <taxon>Fungi</taxon>
        <taxon>Dikarya</taxon>
        <taxon>Basidiomycota</taxon>
        <taxon>Agaricomycotina</taxon>
        <taxon>Agaricomycetes</taxon>
        <taxon>Agaricomycetidae</taxon>
        <taxon>Agaricales</taxon>
        <taxon>Marasmiineae</taxon>
        <taxon>Mycenaceae</taxon>
        <taxon>Mycena</taxon>
    </lineage>
</organism>
<proteinExistence type="predicted"/>
<gene>
    <name evidence="2" type="ORF">DFH07DRAFT_768856</name>
</gene>